<sequence length="97" mass="10958">MWSEVVESAMAIRSEQSMIAENCRNRSSDWVLCFRIVETRKPDLAKVVMRRNPDVCTDGQCSRVDAHCYGTRSRPILMSRLALGGTSDKDLQVVPLL</sequence>
<dbReference type="AlphaFoldDB" id="G4TLY3"/>
<proteinExistence type="predicted"/>
<comment type="caution">
    <text evidence="1">The sequence shown here is derived from an EMBL/GenBank/DDBJ whole genome shotgun (WGS) entry which is preliminary data.</text>
</comment>
<dbReference type="HOGENOM" id="CLU_2347497_0_0_1"/>
<organism evidence="1 2">
    <name type="scientific">Serendipita indica (strain DSM 11827)</name>
    <name type="common">Root endophyte fungus</name>
    <name type="synonym">Piriformospora indica</name>
    <dbReference type="NCBI Taxonomy" id="1109443"/>
    <lineage>
        <taxon>Eukaryota</taxon>
        <taxon>Fungi</taxon>
        <taxon>Dikarya</taxon>
        <taxon>Basidiomycota</taxon>
        <taxon>Agaricomycotina</taxon>
        <taxon>Agaricomycetes</taxon>
        <taxon>Sebacinales</taxon>
        <taxon>Serendipitaceae</taxon>
        <taxon>Serendipita</taxon>
    </lineage>
</organism>
<name>G4TLY3_SERID</name>
<evidence type="ECO:0000313" key="1">
    <source>
        <dbReference type="EMBL" id="CCA72325.1"/>
    </source>
</evidence>
<evidence type="ECO:0000313" key="2">
    <source>
        <dbReference type="Proteomes" id="UP000007148"/>
    </source>
</evidence>
<keyword evidence="2" id="KW-1185">Reference proteome</keyword>
<accession>G4TLY3</accession>
<dbReference type="InParanoid" id="G4TLY3"/>
<protein>
    <submittedName>
        <fullName evidence="1">Uncharacterized protein</fullName>
    </submittedName>
</protein>
<reference evidence="1 2" key="1">
    <citation type="journal article" date="2011" name="PLoS Pathog.">
        <title>Endophytic Life Strategies Decoded by Genome and Transcriptome Analyses of the Mutualistic Root Symbiont Piriformospora indica.</title>
        <authorList>
            <person name="Zuccaro A."/>
            <person name="Lahrmann U."/>
            <person name="Guldener U."/>
            <person name="Langen G."/>
            <person name="Pfiffi S."/>
            <person name="Biedenkopf D."/>
            <person name="Wong P."/>
            <person name="Samans B."/>
            <person name="Grimm C."/>
            <person name="Basiewicz M."/>
            <person name="Murat C."/>
            <person name="Martin F."/>
            <person name="Kogel K.H."/>
        </authorList>
    </citation>
    <scope>NUCLEOTIDE SEQUENCE [LARGE SCALE GENOMIC DNA]</scope>
    <source>
        <strain evidence="1 2">DSM 11827</strain>
    </source>
</reference>
<dbReference type="EMBL" id="CAFZ01000158">
    <property type="protein sequence ID" value="CCA72325.1"/>
    <property type="molecule type" value="Genomic_DNA"/>
</dbReference>
<dbReference type="Proteomes" id="UP000007148">
    <property type="component" value="Unassembled WGS sequence"/>
</dbReference>
<gene>
    <name evidence="1" type="ORF">PIIN_06259</name>
</gene>